<evidence type="ECO:0000256" key="3">
    <source>
        <dbReference type="ARBA" id="ARBA00022946"/>
    </source>
</evidence>
<reference evidence="9" key="2">
    <citation type="submission" date="2015-01" db="EMBL/GenBank/DDBJ databases">
        <title>Evolutionary Origins and Diversification of the Mycorrhizal Mutualists.</title>
        <authorList>
            <consortium name="DOE Joint Genome Institute"/>
            <consortium name="Mycorrhizal Genomics Consortium"/>
            <person name="Kohler A."/>
            <person name="Kuo A."/>
            <person name="Nagy L.G."/>
            <person name="Floudas D."/>
            <person name="Copeland A."/>
            <person name="Barry K.W."/>
            <person name="Cichocki N."/>
            <person name="Veneault-Fourrey C."/>
            <person name="LaButti K."/>
            <person name="Lindquist E.A."/>
            <person name="Lipzen A."/>
            <person name="Lundell T."/>
            <person name="Morin E."/>
            <person name="Murat C."/>
            <person name="Riley R."/>
            <person name="Ohm R."/>
            <person name="Sun H."/>
            <person name="Tunlid A."/>
            <person name="Henrissat B."/>
            <person name="Grigoriev I.V."/>
            <person name="Hibbett D.S."/>
            <person name="Martin F."/>
        </authorList>
    </citation>
    <scope>NUCLEOTIDE SEQUENCE [LARGE SCALE GENOMIC DNA]</scope>
    <source>
        <strain evidence="9">Ve08.2h10</strain>
    </source>
</reference>
<dbReference type="GO" id="GO:0032543">
    <property type="term" value="P:mitochondrial translation"/>
    <property type="evidence" value="ECO:0007669"/>
    <property type="project" value="InterPro"/>
</dbReference>
<evidence type="ECO:0000313" key="9">
    <source>
        <dbReference type="Proteomes" id="UP000054538"/>
    </source>
</evidence>
<sequence>MSLLRCTRSSPLRVSQASVRYAASATGTDDAASKRETIRRLLYPSNVRTGSSPTGTWRPDVGLAFQRAIPSAQAHKTIERAWKLYQRHLRKKRDEELKHKYECMKRAMQELEEIDPVLFKEANRREDPRARSMMEMEVLKSCSTAERRAIESRVRGLFPRELKVPADTPSKEGWLHEWKPFNRPL</sequence>
<comment type="similarity">
    <text evidence="2">Belongs to the mitochondrion-specific ribosomal protein mL40 family.</text>
</comment>
<evidence type="ECO:0000256" key="5">
    <source>
        <dbReference type="ARBA" id="ARBA00023128"/>
    </source>
</evidence>
<keyword evidence="5" id="KW-0496">Mitochondrion</keyword>
<evidence type="ECO:0000256" key="7">
    <source>
        <dbReference type="ARBA" id="ARBA00035192"/>
    </source>
</evidence>
<proteinExistence type="inferred from homology"/>
<keyword evidence="3" id="KW-0809">Transit peptide</keyword>
<organism evidence="8 9">
    <name type="scientific">Paxillus rubicundulus Ve08.2h10</name>
    <dbReference type="NCBI Taxonomy" id="930991"/>
    <lineage>
        <taxon>Eukaryota</taxon>
        <taxon>Fungi</taxon>
        <taxon>Dikarya</taxon>
        <taxon>Basidiomycota</taxon>
        <taxon>Agaricomycotina</taxon>
        <taxon>Agaricomycetes</taxon>
        <taxon>Agaricomycetidae</taxon>
        <taxon>Boletales</taxon>
        <taxon>Paxilineae</taxon>
        <taxon>Paxillaceae</taxon>
        <taxon>Paxillus</taxon>
    </lineage>
</organism>
<dbReference type="GO" id="GO:0005840">
    <property type="term" value="C:ribosome"/>
    <property type="evidence" value="ECO:0007669"/>
    <property type="project" value="UniProtKB-KW"/>
</dbReference>
<dbReference type="GO" id="GO:0003735">
    <property type="term" value="F:structural constituent of ribosome"/>
    <property type="evidence" value="ECO:0007669"/>
    <property type="project" value="InterPro"/>
</dbReference>
<name>A0A0D0DPK8_9AGAM</name>
<dbReference type="Proteomes" id="UP000054538">
    <property type="component" value="Unassembled WGS sequence"/>
</dbReference>
<dbReference type="HOGENOM" id="CLU_090382_2_0_1"/>
<dbReference type="InParanoid" id="A0A0D0DPK8"/>
<protein>
    <recommendedName>
        <fullName evidence="7">Large ribosomal subunit protein mL40</fullName>
    </recommendedName>
</protein>
<evidence type="ECO:0000256" key="6">
    <source>
        <dbReference type="ARBA" id="ARBA00023274"/>
    </source>
</evidence>
<dbReference type="Gene3D" id="6.10.250.3440">
    <property type="match status" value="1"/>
</dbReference>
<keyword evidence="9" id="KW-1185">Reference proteome</keyword>
<dbReference type="PANTHER" id="PTHR39150:SF1">
    <property type="entry name" value="LARGE RIBOSOMAL SUBUNIT PROTEIN ML40"/>
    <property type="match status" value="1"/>
</dbReference>
<dbReference type="AlphaFoldDB" id="A0A0D0DPK8"/>
<evidence type="ECO:0000256" key="1">
    <source>
        <dbReference type="ARBA" id="ARBA00004173"/>
    </source>
</evidence>
<accession>A0A0D0DPK8</accession>
<dbReference type="InterPro" id="IPR019192">
    <property type="entry name" value="Ribosomal_mL40"/>
</dbReference>
<dbReference type="Pfam" id="PF09812">
    <property type="entry name" value="MRP-L28"/>
    <property type="match status" value="1"/>
</dbReference>
<dbReference type="EMBL" id="KN824823">
    <property type="protein sequence ID" value="KIL01023.1"/>
    <property type="molecule type" value="Genomic_DNA"/>
</dbReference>
<reference evidence="8 9" key="1">
    <citation type="submission" date="2014-04" db="EMBL/GenBank/DDBJ databases">
        <authorList>
            <consortium name="DOE Joint Genome Institute"/>
            <person name="Kuo A."/>
            <person name="Kohler A."/>
            <person name="Jargeat P."/>
            <person name="Nagy L.G."/>
            <person name="Floudas D."/>
            <person name="Copeland A."/>
            <person name="Barry K.W."/>
            <person name="Cichocki N."/>
            <person name="Veneault-Fourrey C."/>
            <person name="LaButti K."/>
            <person name="Lindquist E.A."/>
            <person name="Lipzen A."/>
            <person name="Lundell T."/>
            <person name="Morin E."/>
            <person name="Murat C."/>
            <person name="Sun H."/>
            <person name="Tunlid A."/>
            <person name="Henrissat B."/>
            <person name="Grigoriev I.V."/>
            <person name="Hibbett D.S."/>
            <person name="Martin F."/>
            <person name="Nordberg H.P."/>
            <person name="Cantor M.N."/>
            <person name="Hua S.X."/>
        </authorList>
    </citation>
    <scope>NUCLEOTIDE SEQUENCE [LARGE SCALE GENOMIC DNA]</scope>
    <source>
        <strain evidence="8 9">Ve08.2h10</strain>
    </source>
</reference>
<dbReference type="GO" id="GO:0005739">
    <property type="term" value="C:mitochondrion"/>
    <property type="evidence" value="ECO:0007669"/>
    <property type="project" value="UniProtKB-SubCell"/>
</dbReference>
<dbReference type="PANTHER" id="PTHR39150">
    <property type="entry name" value="54S RIBOSOMAL PROTEIN L28, MITOCHONDRIAL"/>
    <property type="match status" value="1"/>
</dbReference>
<comment type="subcellular location">
    <subcellularLocation>
        <location evidence="1">Mitochondrion</location>
    </subcellularLocation>
</comment>
<evidence type="ECO:0000256" key="2">
    <source>
        <dbReference type="ARBA" id="ARBA00009360"/>
    </source>
</evidence>
<gene>
    <name evidence="8" type="ORF">PAXRUDRAFT_821031</name>
</gene>
<dbReference type="InterPro" id="IPR042831">
    <property type="entry name" value="Ribosomal_mL40_fung"/>
</dbReference>
<keyword evidence="4" id="KW-0689">Ribosomal protein</keyword>
<evidence type="ECO:0000256" key="4">
    <source>
        <dbReference type="ARBA" id="ARBA00022980"/>
    </source>
</evidence>
<evidence type="ECO:0000313" key="8">
    <source>
        <dbReference type="EMBL" id="KIL01023.1"/>
    </source>
</evidence>
<dbReference type="STRING" id="930991.A0A0D0DPK8"/>
<dbReference type="FunCoup" id="A0A0D0DPK8">
    <property type="interactions" value="8"/>
</dbReference>
<keyword evidence="6" id="KW-0687">Ribonucleoprotein</keyword>
<dbReference type="OrthoDB" id="2098203at2759"/>
<dbReference type="GO" id="GO:1990904">
    <property type="term" value="C:ribonucleoprotein complex"/>
    <property type="evidence" value="ECO:0007669"/>
    <property type="project" value="UniProtKB-KW"/>
</dbReference>